<evidence type="ECO:0000313" key="2">
    <source>
        <dbReference type="Proteomes" id="UP001055879"/>
    </source>
</evidence>
<evidence type="ECO:0000313" key="1">
    <source>
        <dbReference type="EMBL" id="KAI3749115.1"/>
    </source>
</evidence>
<reference evidence="1 2" key="2">
    <citation type="journal article" date="2022" name="Mol. Ecol. Resour.">
        <title>The genomes of chicory, endive, great burdock and yacon provide insights into Asteraceae paleo-polyploidization history and plant inulin production.</title>
        <authorList>
            <person name="Fan W."/>
            <person name="Wang S."/>
            <person name="Wang H."/>
            <person name="Wang A."/>
            <person name="Jiang F."/>
            <person name="Liu H."/>
            <person name="Zhao H."/>
            <person name="Xu D."/>
            <person name="Zhang Y."/>
        </authorList>
    </citation>
    <scope>NUCLEOTIDE SEQUENCE [LARGE SCALE GENOMIC DNA]</scope>
    <source>
        <strain evidence="2">cv. Niubang</strain>
    </source>
</reference>
<proteinExistence type="predicted"/>
<protein>
    <submittedName>
        <fullName evidence="1">Uncharacterized protein</fullName>
    </submittedName>
</protein>
<keyword evidence="2" id="KW-1185">Reference proteome</keyword>
<dbReference type="EMBL" id="CM042049">
    <property type="protein sequence ID" value="KAI3749115.1"/>
    <property type="molecule type" value="Genomic_DNA"/>
</dbReference>
<organism evidence="1 2">
    <name type="scientific">Arctium lappa</name>
    <name type="common">Greater burdock</name>
    <name type="synonym">Lappa major</name>
    <dbReference type="NCBI Taxonomy" id="4217"/>
    <lineage>
        <taxon>Eukaryota</taxon>
        <taxon>Viridiplantae</taxon>
        <taxon>Streptophyta</taxon>
        <taxon>Embryophyta</taxon>
        <taxon>Tracheophyta</taxon>
        <taxon>Spermatophyta</taxon>
        <taxon>Magnoliopsida</taxon>
        <taxon>eudicotyledons</taxon>
        <taxon>Gunneridae</taxon>
        <taxon>Pentapetalae</taxon>
        <taxon>asterids</taxon>
        <taxon>campanulids</taxon>
        <taxon>Asterales</taxon>
        <taxon>Asteraceae</taxon>
        <taxon>Carduoideae</taxon>
        <taxon>Cardueae</taxon>
        <taxon>Arctiinae</taxon>
        <taxon>Arctium</taxon>
    </lineage>
</organism>
<dbReference type="Proteomes" id="UP001055879">
    <property type="component" value="Linkage Group LG03"/>
</dbReference>
<name>A0ACB9DRC3_ARCLA</name>
<reference evidence="2" key="1">
    <citation type="journal article" date="2022" name="Mol. Ecol. Resour.">
        <title>The genomes of chicory, endive, great burdock and yacon provide insights into Asteraceae palaeo-polyploidization history and plant inulin production.</title>
        <authorList>
            <person name="Fan W."/>
            <person name="Wang S."/>
            <person name="Wang H."/>
            <person name="Wang A."/>
            <person name="Jiang F."/>
            <person name="Liu H."/>
            <person name="Zhao H."/>
            <person name="Xu D."/>
            <person name="Zhang Y."/>
        </authorList>
    </citation>
    <scope>NUCLEOTIDE SEQUENCE [LARGE SCALE GENOMIC DNA]</scope>
    <source>
        <strain evidence="2">cv. Niubang</strain>
    </source>
</reference>
<sequence>MGRRFRGGFPEDEPVDELTCALEDVQESRIVKLFPQSINQSSVCRQRFHFPTQKPFFHSIRNLPLLSSSPIIH</sequence>
<gene>
    <name evidence="1" type="ORF">L6452_12709</name>
</gene>
<accession>A0ACB9DRC3</accession>
<comment type="caution">
    <text evidence="1">The sequence shown here is derived from an EMBL/GenBank/DDBJ whole genome shotgun (WGS) entry which is preliminary data.</text>
</comment>